<dbReference type="NCBIfam" id="TIGR01552">
    <property type="entry name" value="phd_fam"/>
    <property type="match status" value="1"/>
</dbReference>
<evidence type="ECO:0000256" key="2">
    <source>
        <dbReference type="RuleBase" id="RU362080"/>
    </source>
</evidence>
<dbReference type="InterPro" id="IPR036165">
    <property type="entry name" value="YefM-like_sf"/>
</dbReference>
<gene>
    <name evidence="3" type="ORF">H6F44_07790</name>
</gene>
<comment type="caution">
    <text evidence="3">The sequence shown here is derived from an EMBL/GenBank/DDBJ whole genome shotgun (WGS) entry which is preliminary data.</text>
</comment>
<comment type="function">
    <text evidence="2">Antitoxin component of a type II toxin-antitoxin (TA) system.</text>
</comment>
<dbReference type="InterPro" id="IPR006442">
    <property type="entry name" value="Antitoxin_Phd/YefM"/>
</dbReference>
<protein>
    <recommendedName>
        <fullName evidence="2">Antitoxin</fullName>
    </recommendedName>
</protein>
<dbReference type="Proteomes" id="UP000631421">
    <property type="component" value="Unassembled WGS sequence"/>
</dbReference>
<dbReference type="AlphaFoldDB" id="A0A926USF2"/>
<keyword evidence="4" id="KW-1185">Reference proteome</keyword>
<sequence length="88" mass="9938">MINLIRDIQSLSTFKRNTSELITQMKNTGHPIVLTINGKAELVIQDATSYQKLLDTIEELETIMGIKKGLEDIAQGRTQIFFTLIRAC</sequence>
<comment type="similarity">
    <text evidence="1 2">Belongs to the phD/YefM antitoxin family.</text>
</comment>
<accession>A0A926USF2</accession>
<organism evidence="3 4">
    <name type="scientific">Pseudanabaena cinerea FACHB-1277</name>
    <dbReference type="NCBI Taxonomy" id="2949581"/>
    <lineage>
        <taxon>Bacteria</taxon>
        <taxon>Bacillati</taxon>
        <taxon>Cyanobacteriota</taxon>
        <taxon>Cyanophyceae</taxon>
        <taxon>Pseudanabaenales</taxon>
        <taxon>Pseudanabaenaceae</taxon>
        <taxon>Pseudanabaena</taxon>
        <taxon>Pseudanabaena cinerea</taxon>
    </lineage>
</organism>
<dbReference type="RefSeq" id="WP_190350391.1">
    <property type="nucleotide sequence ID" value="NZ_JACJPY010000017.1"/>
</dbReference>
<evidence type="ECO:0000313" key="4">
    <source>
        <dbReference type="Proteomes" id="UP000631421"/>
    </source>
</evidence>
<name>A0A926USF2_9CYAN</name>
<dbReference type="Pfam" id="PF02604">
    <property type="entry name" value="PhdYeFM_antitox"/>
    <property type="match status" value="1"/>
</dbReference>
<evidence type="ECO:0000256" key="1">
    <source>
        <dbReference type="ARBA" id="ARBA00009981"/>
    </source>
</evidence>
<dbReference type="SUPFAM" id="SSF143120">
    <property type="entry name" value="YefM-like"/>
    <property type="match status" value="1"/>
</dbReference>
<proteinExistence type="inferred from homology"/>
<reference evidence="3" key="2">
    <citation type="submission" date="2020-08" db="EMBL/GenBank/DDBJ databases">
        <authorList>
            <person name="Chen M."/>
            <person name="Teng W."/>
            <person name="Zhao L."/>
            <person name="Hu C."/>
            <person name="Zhou Y."/>
            <person name="Han B."/>
            <person name="Song L."/>
            <person name="Shu W."/>
        </authorList>
    </citation>
    <scope>NUCLEOTIDE SEQUENCE</scope>
    <source>
        <strain evidence="3">FACHB-1277</strain>
    </source>
</reference>
<dbReference type="EMBL" id="JACJPY010000017">
    <property type="protein sequence ID" value="MBD2150023.1"/>
    <property type="molecule type" value="Genomic_DNA"/>
</dbReference>
<evidence type="ECO:0000313" key="3">
    <source>
        <dbReference type="EMBL" id="MBD2150023.1"/>
    </source>
</evidence>
<reference evidence="3" key="1">
    <citation type="journal article" date="2015" name="ISME J.">
        <title>Draft Genome Sequence of Streptomyces incarnatus NRRL8089, which Produces the Nucleoside Antibiotic Sinefungin.</title>
        <authorList>
            <person name="Oshima K."/>
            <person name="Hattori M."/>
            <person name="Shimizu H."/>
            <person name="Fukuda K."/>
            <person name="Nemoto M."/>
            <person name="Inagaki K."/>
            <person name="Tamura T."/>
        </authorList>
    </citation>
    <scope>NUCLEOTIDE SEQUENCE</scope>
    <source>
        <strain evidence="3">FACHB-1277</strain>
    </source>
</reference>